<accession>A0AA37TMT2</accession>
<organism evidence="1 2">
    <name type="scientific">Paraferrimonas haliotis</name>
    <dbReference type="NCBI Taxonomy" id="2013866"/>
    <lineage>
        <taxon>Bacteria</taxon>
        <taxon>Pseudomonadati</taxon>
        <taxon>Pseudomonadota</taxon>
        <taxon>Gammaproteobacteria</taxon>
        <taxon>Alteromonadales</taxon>
        <taxon>Ferrimonadaceae</taxon>
        <taxon>Paraferrimonas</taxon>
    </lineage>
</organism>
<name>A0AA37TMT2_9GAMM</name>
<evidence type="ECO:0000313" key="2">
    <source>
        <dbReference type="Proteomes" id="UP001157439"/>
    </source>
</evidence>
<dbReference type="Proteomes" id="UP001157439">
    <property type="component" value="Unassembled WGS sequence"/>
</dbReference>
<dbReference type="EMBL" id="BSPO01000003">
    <property type="protein sequence ID" value="GLS84539.1"/>
    <property type="molecule type" value="Genomic_DNA"/>
</dbReference>
<dbReference type="AlphaFoldDB" id="A0AA37TMT2"/>
<gene>
    <name evidence="1" type="ORF">GCM10007894_25160</name>
</gene>
<protein>
    <submittedName>
        <fullName evidence="1">Uncharacterized protein</fullName>
    </submittedName>
</protein>
<reference evidence="1 2" key="1">
    <citation type="journal article" date="2014" name="Int. J. Syst. Evol. Microbiol.">
        <title>Complete genome sequence of Corynebacterium casei LMG S-19264T (=DSM 44701T), isolated from a smear-ripened cheese.</title>
        <authorList>
            <consortium name="US DOE Joint Genome Institute (JGI-PGF)"/>
            <person name="Walter F."/>
            <person name="Albersmeier A."/>
            <person name="Kalinowski J."/>
            <person name="Ruckert C."/>
        </authorList>
    </citation>
    <scope>NUCLEOTIDE SEQUENCE [LARGE SCALE GENOMIC DNA]</scope>
    <source>
        <strain evidence="1 2">NBRC 112785</strain>
    </source>
</reference>
<sequence length="96" mass="10821">MRVEETMSTFEDRGNEIRALSKALVLDFMQSNPLCQPTAEGMKLAAIFRACGFDWGDYPKTTSSNQQYWVSAIVQELASEGKIIRVSESGPWRLTE</sequence>
<evidence type="ECO:0000313" key="1">
    <source>
        <dbReference type="EMBL" id="GLS84539.1"/>
    </source>
</evidence>
<proteinExistence type="predicted"/>
<keyword evidence="2" id="KW-1185">Reference proteome</keyword>
<comment type="caution">
    <text evidence="1">The sequence shown here is derived from an EMBL/GenBank/DDBJ whole genome shotgun (WGS) entry which is preliminary data.</text>
</comment>